<evidence type="ECO:0000313" key="1">
    <source>
        <dbReference type="EMBL" id="QNE05083.1"/>
    </source>
</evidence>
<dbReference type="AlphaFoldDB" id="A0A7G6VTL8"/>
<gene>
    <name evidence="1" type="ORF">H4O24_14495</name>
</gene>
<dbReference type="Proteomes" id="UP000515297">
    <property type="component" value="Chromosome"/>
</dbReference>
<organism evidence="1 2">
    <name type="scientific">Croceicoccus marinus</name>
    <dbReference type="NCBI Taxonomy" id="450378"/>
    <lineage>
        <taxon>Bacteria</taxon>
        <taxon>Pseudomonadati</taxon>
        <taxon>Pseudomonadota</taxon>
        <taxon>Alphaproteobacteria</taxon>
        <taxon>Sphingomonadales</taxon>
        <taxon>Erythrobacteraceae</taxon>
        <taxon>Croceicoccus</taxon>
    </lineage>
</organism>
<accession>A0A7G6VTL8</accession>
<evidence type="ECO:0000313" key="2">
    <source>
        <dbReference type="Proteomes" id="UP000515297"/>
    </source>
</evidence>
<protein>
    <submittedName>
        <fullName evidence="1">Uncharacterized protein</fullName>
    </submittedName>
</protein>
<dbReference type="EMBL" id="CP060052">
    <property type="protein sequence ID" value="QNE05083.1"/>
    <property type="molecule type" value="Genomic_DNA"/>
</dbReference>
<sequence>MNFEWRKPDGTEVAIDSPDEISHVLNSLKARHDTAKSAGSKMEAAALEIQYEEQYKQWLMCMAFYYQHERKELSLLYRRGRQTAAWWDQWSAQHGNDGEVSELQQALLKGLPQDLSPRSWAEAAKIINRNPDLRPPSTDLDTAKQCLADVIANASSCLELAEYLATKFYHGDRPEQNEVDAYQVERVRLAEALANAADL</sequence>
<name>A0A7G6VTL8_9SPHN</name>
<dbReference type="RefSeq" id="WP_185884304.1">
    <property type="nucleotide sequence ID" value="NZ_CP060052.1"/>
</dbReference>
<proteinExistence type="predicted"/>
<reference evidence="1 2" key="1">
    <citation type="submission" date="2020-08" db="EMBL/GenBank/DDBJ databases">
        <authorList>
            <person name="Liu G."/>
            <person name="Sun C."/>
        </authorList>
    </citation>
    <scope>NUCLEOTIDE SEQUENCE [LARGE SCALE GENOMIC DNA]</scope>
    <source>
        <strain evidence="1 2">OT19</strain>
    </source>
</reference>